<dbReference type="RefSeq" id="WP_085018262.1">
    <property type="nucleotide sequence ID" value="NZ_BMHD01000001.1"/>
</dbReference>
<dbReference type="EMBL" id="CP020715">
    <property type="protein sequence ID" value="ARJ04290.1"/>
    <property type="molecule type" value="Genomic_DNA"/>
</dbReference>
<keyword evidence="2" id="KW-1185">Reference proteome</keyword>
<name>A0A1X9LQW3_9MICO</name>
<dbReference type="STRING" id="1619308.B5808_02885"/>
<dbReference type="Proteomes" id="UP000192775">
    <property type="component" value="Chromosome"/>
</dbReference>
<evidence type="ECO:0000313" key="1">
    <source>
        <dbReference type="EMBL" id="ARJ04290.1"/>
    </source>
</evidence>
<keyword evidence="1" id="KW-0413">Isomerase</keyword>
<dbReference type="AlphaFoldDB" id="A0A1X9LQW3"/>
<dbReference type="InterPro" id="IPR036237">
    <property type="entry name" value="Xyl_isomerase-like_sf"/>
</dbReference>
<sequence>MTDALGTPIQGVTLYSFTRAFHAREYDLEGLLRKVAAEGYGPGVEIIGFSSIRDFPHLDDQFVGWLKDLFAELDLVPTSLAGNGDWAVDPRRMMSIDEVVEYMTPQVEAAAKLGFPLARITPTGLPPEFFEKILPVAERTGVTLALEVHAHHHGRHEDIIKLRDAFERIDSPLLGFTADWGATVVGFAPSLLEAYRRRGASEELLTAVSDLWQQTYREGPPETQEAHGERFGAFIGLAHQYGRPDLGVDFGINGTGLFGPARIDTWDGIAPWIRHVHGKFFGIDENGEEPSVPVRGLIRYLIEHGYSGAVSSEYEGWHWNHWESPFDIIRGEQAVQRSAAVDAGSRMITDPAEARAVLSSHLAAPIH</sequence>
<reference evidence="1 2" key="1">
    <citation type="submission" date="2017-04" db="EMBL/GenBank/DDBJ databases">
        <authorList>
            <person name="Afonso C.L."/>
            <person name="Miller P.J."/>
            <person name="Scott M.A."/>
            <person name="Spackman E."/>
            <person name="Goraichik I."/>
            <person name="Dimitrov K.M."/>
            <person name="Suarez D.L."/>
            <person name="Swayne D.E."/>
        </authorList>
    </citation>
    <scope>NUCLEOTIDE SEQUENCE [LARGE SCALE GENOMIC DNA]</scope>
    <source>
        <strain evidence="2">XA(T)</strain>
    </source>
</reference>
<dbReference type="Gene3D" id="3.20.20.150">
    <property type="entry name" value="Divalent-metal-dependent TIM barrel enzymes"/>
    <property type="match status" value="1"/>
</dbReference>
<evidence type="ECO:0000313" key="2">
    <source>
        <dbReference type="Proteomes" id="UP000192775"/>
    </source>
</evidence>
<accession>A0A1X9LQW3</accession>
<proteinExistence type="predicted"/>
<dbReference type="GO" id="GO:0016853">
    <property type="term" value="F:isomerase activity"/>
    <property type="evidence" value="ECO:0007669"/>
    <property type="project" value="UniProtKB-KW"/>
</dbReference>
<gene>
    <name evidence="1" type="ORF">B5808_02885</name>
</gene>
<protein>
    <submittedName>
        <fullName evidence="1">Sugar phosphate isomerase</fullName>
    </submittedName>
</protein>
<dbReference type="KEGG" id="cphy:B5808_02885"/>
<organism evidence="1 2">
    <name type="scientific">Cnuibacter physcomitrellae</name>
    <dbReference type="NCBI Taxonomy" id="1619308"/>
    <lineage>
        <taxon>Bacteria</taxon>
        <taxon>Bacillati</taxon>
        <taxon>Actinomycetota</taxon>
        <taxon>Actinomycetes</taxon>
        <taxon>Micrococcales</taxon>
        <taxon>Microbacteriaceae</taxon>
        <taxon>Cnuibacter</taxon>
    </lineage>
</organism>
<dbReference type="SUPFAM" id="SSF51658">
    <property type="entry name" value="Xylose isomerase-like"/>
    <property type="match status" value="2"/>
</dbReference>